<dbReference type="AlphaFoldDB" id="A0A9P6X3L5"/>
<dbReference type="Gene3D" id="3.10.580.10">
    <property type="entry name" value="CBS-domain"/>
    <property type="match status" value="2"/>
</dbReference>
<dbReference type="SUPFAM" id="SSF54631">
    <property type="entry name" value="CBS-domain pair"/>
    <property type="match status" value="2"/>
</dbReference>
<dbReference type="PANTHER" id="PTHR13780">
    <property type="entry name" value="AMP-ACTIVATED PROTEIN KINASE, GAMMA REGULATORY SUBUNIT"/>
    <property type="match status" value="1"/>
</dbReference>
<dbReference type="InterPro" id="IPR000644">
    <property type="entry name" value="CBS_dom"/>
</dbReference>
<dbReference type="InterPro" id="IPR046342">
    <property type="entry name" value="CBS_dom_sf"/>
</dbReference>
<feature type="domain" description="CBS" evidence="4">
    <location>
        <begin position="41"/>
        <end position="103"/>
    </location>
</feature>
<dbReference type="Proteomes" id="UP000716291">
    <property type="component" value="Unassembled WGS sequence"/>
</dbReference>
<reference evidence="5" key="1">
    <citation type="journal article" date="2020" name="Microb. Genom.">
        <title>Genetic diversity of clinical and environmental Mucorales isolates obtained from an investigation of mucormycosis cases among solid organ transplant recipients.</title>
        <authorList>
            <person name="Nguyen M.H."/>
            <person name="Kaul D."/>
            <person name="Muto C."/>
            <person name="Cheng S.J."/>
            <person name="Richter R.A."/>
            <person name="Bruno V.M."/>
            <person name="Liu G."/>
            <person name="Beyhan S."/>
            <person name="Sundermann A.J."/>
            <person name="Mounaud S."/>
            <person name="Pasculle A.W."/>
            <person name="Nierman W.C."/>
            <person name="Driscoll E."/>
            <person name="Cumbie R."/>
            <person name="Clancy C.J."/>
            <person name="Dupont C.L."/>
        </authorList>
    </citation>
    <scope>NUCLEOTIDE SEQUENCE</scope>
    <source>
        <strain evidence="5">GL11</strain>
    </source>
</reference>
<evidence type="ECO:0000313" key="5">
    <source>
        <dbReference type="EMBL" id="KAG1304210.1"/>
    </source>
</evidence>
<keyword evidence="1" id="KW-0677">Repeat</keyword>
<dbReference type="EMBL" id="JAANQT010001707">
    <property type="protein sequence ID" value="KAG1304210.1"/>
    <property type="molecule type" value="Genomic_DNA"/>
</dbReference>
<gene>
    <name evidence="5" type="ORF">G6F64_009401</name>
</gene>
<organism evidence="5 6">
    <name type="scientific">Rhizopus oryzae</name>
    <name type="common">Mucormycosis agent</name>
    <name type="synonym">Rhizopus arrhizus var. delemar</name>
    <dbReference type="NCBI Taxonomy" id="64495"/>
    <lineage>
        <taxon>Eukaryota</taxon>
        <taxon>Fungi</taxon>
        <taxon>Fungi incertae sedis</taxon>
        <taxon>Mucoromycota</taxon>
        <taxon>Mucoromycotina</taxon>
        <taxon>Mucoromycetes</taxon>
        <taxon>Mucorales</taxon>
        <taxon>Mucorineae</taxon>
        <taxon>Rhizopodaceae</taxon>
        <taxon>Rhizopus</taxon>
    </lineage>
</organism>
<evidence type="ECO:0000259" key="4">
    <source>
        <dbReference type="PROSITE" id="PS51371"/>
    </source>
</evidence>
<evidence type="ECO:0000256" key="3">
    <source>
        <dbReference type="PROSITE-ProRule" id="PRU00703"/>
    </source>
</evidence>
<accession>A0A9P6X3L5</accession>
<proteinExistence type="predicted"/>
<dbReference type="InterPro" id="IPR050511">
    <property type="entry name" value="AMPK_gamma/SDS23_families"/>
</dbReference>
<dbReference type="OrthoDB" id="449052at2759"/>
<dbReference type="Pfam" id="PF00571">
    <property type="entry name" value="CBS"/>
    <property type="match status" value="1"/>
</dbReference>
<name>A0A9P6X3L5_RHIOR</name>
<protein>
    <recommendedName>
        <fullName evidence="4">CBS domain-containing protein</fullName>
    </recommendedName>
</protein>
<dbReference type="PROSITE" id="PS51371">
    <property type="entry name" value="CBS"/>
    <property type="match status" value="1"/>
</dbReference>
<evidence type="ECO:0000313" key="6">
    <source>
        <dbReference type="Proteomes" id="UP000716291"/>
    </source>
</evidence>
<dbReference type="SMART" id="SM00116">
    <property type="entry name" value="CBS"/>
    <property type="match status" value="2"/>
</dbReference>
<dbReference type="PANTHER" id="PTHR13780:SF128">
    <property type="entry name" value="CBS DOMAIN-CONTAINING PROTEIN"/>
    <property type="match status" value="1"/>
</dbReference>
<keyword evidence="6" id="KW-1185">Reference proteome</keyword>
<evidence type="ECO:0000256" key="1">
    <source>
        <dbReference type="ARBA" id="ARBA00022737"/>
    </source>
</evidence>
<comment type="caution">
    <text evidence="5">The sequence shown here is derived from an EMBL/GenBank/DDBJ whole genome shotgun (WGS) entry which is preliminary data.</text>
</comment>
<sequence length="317" mass="35726">MTTLLNSNNSSVNQTSLKGYQQFIASSRIDDLIQKVKPVDQQRKLIDLPVTATIEEALDILLANDIRSVPIYQYTVDNKKEYVKIVSALDLLRLLSTQITADTAKLREDVLLITLKEAIHFGENVAILKSSDSLDKLIKWFTIEHRVLIEQQEPLNYLLLTQMDLIQYFQLENHRLGSELLDLSVSDIKPLGVHSIVNFKITAIEAFLKLGGDNRLSALPIVDDLGEFVTELSASDLRGLNRERWSSLSKPVVMYLKESHGDLLSPKTCHDQFTLSQILTAFALRKADKLWWVNPTSGQLQGVITLTDIISTFASHL</sequence>
<evidence type="ECO:0000256" key="2">
    <source>
        <dbReference type="ARBA" id="ARBA00023122"/>
    </source>
</evidence>
<keyword evidence="2 3" id="KW-0129">CBS domain</keyword>